<accession>A0A3B0W5G3</accession>
<dbReference type="EMBL" id="UOFC01000156">
    <property type="protein sequence ID" value="VAW47593.1"/>
    <property type="molecule type" value="Genomic_DNA"/>
</dbReference>
<sequence length="263" mass="28478">MKNMIFKKGFSILEISIALLLISILLYGVSTIVQTMRGVEKKAENTAILTDAYNALITFAQVQGYLPCPDTTGDGLENRSAVGAEACTRTTGELPFKMLGIEEVDAWDQPLYYAVNQRASDDDDIGDVDSSASYFNRNTVAVGVDMNAPFFRLHTPPLAGVSGIGNYIICAETASICDGTTLPVEQIEMAAIAVVVSFGENGAMTWAGESLDVAETENADNDLFFWHAQGSSVAGNVFDDQMIWITAFDLKSAILRTERSFQP</sequence>
<reference evidence="1" key="1">
    <citation type="submission" date="2018-06" db="EMBL/GenBank/DDBJ databases">
        <authorList>
            <person name="Zhirakovskaya E."/>
        </authorList>
    </citation>
    <scope>NUCLEOTIDE SEQUENCE</scope>
</reference>
<organism evidence="1">
    <name type="scientific">hydrothermal vent metagenome</name>
    <dbReference type="NCBI Taxonomy" id="652676"/>
    <lineage>
        <taxon>unclassified sequences</taxon>
        <taxon>metagenomes</taxon>
        <taxon>ecological metagenomes</taxon>
    </lineage>
</organism>
<name>A0A3B0W5G3_9ZZZZ</name>
<proteinExistence type="predicted"/>
<gene>
    <name evidence="1" type="ORF">MNBD_GAMMA03-1343</name>
</gene>
<dbReference type="InterPro" id="IPR012902">
    <property type="entry name" value="N_methyl_site"/>
</dbReference>
<protein>
    <recommendedName>
        <fullName evidence="2">Prepilin-type N-terminal cleavage/methylation domain-containing protein</fullName>
    </recommendedName>
</protein>
<evidence type="ECO:0008006" key="2">
    <source>
        <dbReference type="Google" id="ProtNLM"/>
    </source>
</evidence>
<dbReference type="AlphaFoldDB" id="A0A3B0W5G3"/>
<evidence type="ECO:0000313" key="1">
    <source>
        <dbReference type="EMBL" id="VAW47593.1"/>
    </source>
</evidence>
<dbReference type="NCBIfam" id="TIGR02532">
    <property type="entry name" value="IV_pilin_GFxxxE"/>
    <property type="match status" value="1"/>
</dbReference>